<reference evidence="2" key="2">
    <citation type="journal article" date="2021" name="PeerJ">
        <title>Extensive microbial diversity within the chicken gut microbiome revealed by metagenomics and culture.</title>
        <authorList>
            <person name="Gilroy R."/>
            <person name="Ravi A."/>
            <person name="Getino M."/>
            <person name="Pursley I."/>
            <person name="Horton D.L."/>
            <person name="Alikhan N.F."/>
            <person name="Baker D."/>
            <person name="Gharbi K."/>
            <person name="Hall N."/>
            <person name="Watson M."/>
            <person name="Adriaenssens E.M."/>
            <person name="Foster-Nyarko E."/>
            <person name="Jarju S."/>
            <person name="Secka A."/>
            <person name="Antonio M."/>
            <person name="Oren A."/>
            <person name="Chaudhuri R.R."/>
            <person name="La Ragione R."/>
            <person name="Hildebrand F."/>
            <person name="Pallen M.J."/>
        </authorList>
    </citation>
    <scope>NUCLEOTIDE SEQUENCE</scope>
    <source>
        <strain evidence="2">ChiBcec7-5410</strain>
    </source>
</reference>
<dbReference type="Proteomes" id="UP000824160">
    <property type="component" value="Unassembled WGS sequence"/>
</dbReference>
<proteinExistence type="predicted"/>
<evidence type="ECO:0000256" key="1">
    <source>
        <dbReference type="SAM" id="SignalP"/>
    </source>
</evidence>
<organism evidence="2 3">
    <name type="scientific">Candidatus Faecivivens stercoripullorum</name>
    <dbReference type="NCBI Taxonomy" id="2840805"/>
    <lineage>
        <taxon>Bacteria</taxon>
        <taxon>Bacillati</taxon>
        <taxon>Bacillota</taxon>
        <taxon>Clostridia</taxon>
        <taxon>Eubacteriales</taxon>
        <taxon>Oscillospiraceae</taxon>
        <taxon>Oscillospiraceae incertae sedis</taxon>
        <taxon>Candidatus Faecivivens</taxon>
    </lineage>
</organism>
<evidence type="ECO:0000313" key="3">
    <source>
        <dbReference type="Proteomes" id="UP000824160"/>
    </source>
</evidence>
<accession>A0A9D1H6S8</accession>
<sequence length="208" mass="23649">MKRLYGFVLAGMLLLAGCQSSQPVTPGYQDFLENGLGLSSEKCQKRYQFDEEGITVDDSNDEYIVWNVSETFPIAGYDFPLRLDFEKESDKLVQATGLLTLNGEGKELAQDGYDAMLAVYHELEDTLGEPGSKDPNHVSDGFPDSLDHYGSFDNFYQERVEGEENYFENLYWYLDEEYGEGVHVEMQVIGAWELNAFQIRVRLADSEV</sequence>
<dbReference type="PROSITE" id="PS51257">
    <property type="entry name" value="PROKAR_LIPOPROTEIN"/>
    <property type="match status" value="1"/>
</dbReference>
<dbReference type="AlphaFoldDB" id="A0A9D1H6S8"/>
<name>A0A9D1H6S8_9FIRM</name>
<gene>
    <name evidence="2" type="ORF">IAC43_03000</name>
</gene>
<feature type="chain" id="PRO_5038735134" description="Lipoprotein" evidence="1">
    <location>
        <begin position="22"/>
        <end position="208"/>
    </location>
</feature>
<comment type="caution">
    <text evidence="2">The sequence shown here is derived from an EMBL/GenBank/DDBJ whole genome shotgun (WGS) entry which is preliminary data.</text>
</comment>
<reference evidence="2" key="1">
    <citation type="submission" date="2020-10" db="EMBL/GenBank/DDBJ databases">
        <authorList>
            <person name="Gilroy R."/>
        </authorList>
    </citation>
    <scope>NUCLEOTIDE SEQUENCE</scope>
    <source>
        <strain evidence="2">ChiBcec7-5410</strain>
    </source>
</reference>
<feature type="signal peptide" evidence="1">
    <location>
        <begin position="1"/>
        <end position="21"/>
    </location>
</feature>
<keyword evidence="1" id="KW-0732">Signal</keyword>
<evidence type="ECO:0008006" key="4">
    <source>
        <dbReference type="Google" id="ProtNLM"/>
    </source>
</evidence>
<evidence type="ECO:0000313" key="2">
    <source>
        <dbReference type="EMBL" id="HIT94132.1"/>
    </source>
</evidence>
<protein>
    <recommendedName>
        <fullName evidence="4">Lipoprotein</fullName>
    </recommendedName>
</protein>
<dbReference type="EMBL" id="DVLW01000083">
    <property type="protein sequence ID" value="HIT94132.1"/>
    <property type="molecule type" value="Genomic_DNA"/>
</dbReference>